<reference evidence="2" key="1">
    <citation type="journal article" date="2015" name="Nature">
        <title>Complex archaea that bridge the gap between prokaryotes and eukaryotes.</title>
        <authorList>
            <person name="Spang A."/>
            <person name="Saw J.H."/>
            <person name="Jorgensen S.L."/>
            <person name="Zaremba-Niedzwiedzka K."/>
            <person name="Martijn J."/>
            <person name="Lind A.E."/>
            <person name="van Eijk R."/>
            <person name="Schleper C."/>
            <person name="Guy L."/>
            <person name="Ettema T.J."/>
        </authorList>
    </citation>
    <scope>NUCLEOTIDE SEQUENCE</scope>
</reference>
<dbReference type="AlphaFoldDB" id="A0A0F9PFT4"/>
<sequence length="516" mass="63196">MVNKYFVSVLLPYYLIKKDLTRKQLKQLGFNPFLVKISHYNYHLNKIKSKYSKYKKEDLEKIFGIEKTLSKLERAKKKIKNLIKTENLEEIKFFSDIKEYANEIKETDKSILSNKQNFKYMLSRMYKYNCLFYESLEDNNLTLIEICREFLKYFMKCGFRQQYIAKILDINKRNLYEIFEKFLRMNFNQAKLEYFSKPIIIKHYKSGLMAFEMIPIIIKKYNETNILFGFSKNTIRKHIKEIFNEEYSRLDKNFALLDLFLKYRLYDNIIKTKYELKFEIFQNSITIGEYTGINYRSFETRIIRYIQMFGFSAYDGYDLHKHLIEGVKASFHHLDFSKINDDIHNFIFMPDKPKGIMVNYIYHHHPIVRTREFYDVELYNMNLLEKISKENNISYAYSLKNWSSESIELLKYRLLNDDWIKEIYIFLPKGNYPYKLKIRTLEYFFKQFIHQDFYYRLKIIKTDFEKFWKKYLNYKKELSNKPNKIVETEDIQFLNNTELFNNNQNNLTCKRDKKKR</sequence>
<evidence type="ECO:0000256" key="1">
    <source>
        <dbReference type="SAM" id="Coils"/>
    </source>
</evidence>
<evidence type="ECO:0000313" key="2">
    <source>
        <dbReference type="EMBL" id="KKN23327.1"/>
    </source>
</evidence>
<keyword evidence="1" id="KW-0175">Coiled coil</keyword>
<feature type="coiled-coil region" evidence="1">
    <location>
        <begin position="65"/>
        <end position="92"/>
    </location>
</feature>
<name>A0A0F9PFT4_9ZZZZ</name>
<gene>
    <name evidence="2" type="ORF">LCGC14_0906130</name>
</gene>
<dbReference type="EMBL" id="LAZR01002983">
    <property type="protein sequence ID" value="KKN23327.1"/>
    <property type="molecule type" value="Genomic_DNA"/>
</dbReference>
<protein>
    <submittedName>
        <fullName evidence="2">Uncharacterized protein</fullName>
    </submittedName>
</protein>
<comment type="caution">
    <text evidence="2">The sequence shown here is derived from an EMBL/GenBank/DDBJ whole genome shotgun (WGS) entry which is preliminary data.</text>
</comment>
<accession>A0A0F9PFT4</accession>
<proteinExistence type="predicted"/>
<organism evidence="2">
    <name type="scientific">marine sediment metagenome</name>
    <dbReference type="NCBI Taxonomy" id="412755"/>
    <lineage>
        <taxon>unclassified sequences</taxon>
        <taxon>metagenomes</taxon>
        <taxon>ecological metagenomes</taxon>
    </lineage>
</organism>